<evidence type="ECO:0000256" key="1">
    <source>
        <dbReference type="SAM" id="MobiDB-lite"/>
    </source>
</evidence>
<comment type="caution">
    <text evidence="2">The sequence shown here is derived from an EMBL/GenBank/DDBJ whole genome shotgun (WGS) entry which is preliminary data.</text>
</comment>
<accession>A0A7H4MUM8</accession>
<protein>
    <submittedName>
        <fullName evidence="2">Uncharacterized protein</fullName>
    </submittedName>
</protein>
<feature type="compositionally biased region" description="Basic and acidic residues" evidence="1">
    <location>
        <begin position="112"/>
        <end position="122"/>
    </location>
</feature>
<dbReference type="EMBL" id="UGJR01000005">
    <property type="protein sequence ID" value="STT04215.1"/>
    <property type="molecule type" value="Genomic_DNA"/>
</dbReference>
<evidence type="ECO:0000313" key="3">
    <source>
        <dbReference type="Proteomes" id="UP000255050"/>
    </source>
</evidence>
<sequence>MLNKLLTNVNGVMVLNYTQGLWQSERHITGMRFTVKATQDGDFCALRGGFHKLIRESDTLPDGPGLPQHVGQRFFQIVPTKAKSGGFQAFRQRALAAEYQNGRFTHQQANGRRRDAENGRAI</sequence>
<evidence type="ECO:0000313" key="2">
    <source>
        <dbReference type="EMBL" id="STT04215.1"/>
    </source>
</evidence>
<feature type="region of interest" description="Disordered" evidence="1">
    <location>
        <begin position="101"/>
        <end position="122"/>
    </location>
</feature>
<reference evidence="2 3" key="1">
    <citation type="submission" date="2018-06" db="EMBL/GenBank/DDBJ databases">
        <authorList>
            <consortium name="Pathogen Informatics"/>
            <person name="Doyle S."/>
        </authorList>
    </citation>
    <scope>NUCLEOTIDE SEQUENCE [LARGE SCALE GENOMIC DNA]</scope>
    <source>
        <strain evidence="2 3">NCTC11694</strain>
    </source>
</reference>
<proteinExistence type="predicted"/>
<dbReference type="Proteomes" id="UP000255050">
    <property type="component" value="Unassembled WGS sequence"/>
</dbReference>
<gene>
    <name evidence="2" type="ORF">NCTC11694_06382</name>
</gene>
<dbReference type="AlphaFoldDB" id="A0A7H4MUM8"/>
<organism evidence="2 3">
    <name type="scientific">Klebsiella michiganensis</name>
    <dbReference type="NCBI Taxonomy" id="1134687"/>
    <lineage>
        <taxon>Bacteria</taxon>
        <taxon>Pseudomonadati</taxon>
        <taxon>Pseudomonadota</taxon>
        <taxon>Gammaproteobacteria</taxon>
        <taxon>Enterobacterales</taxon>
        <taxon>Enterobacteriaceae</taxon>
        <taxon>Klebsiella/Raoultella group</taxon>
        <taxon>Klebsiella</taxon>
    </lineage>
</organism>
<name>A0A7H4MUM8_9ENTR</name>